<dbReference type="Proteomes" id="UP000620262">
    <property type="component" value="Unassembled WGS sequence"/>
</dbReference>
<name>A0ABR9ISB6_RHIVS</name>
<evidence type="ECO:0000259" key="5">
    <source>
        <dbReference type="PROSITE" id="PS50110"/>
    </source>
</evidence>
<keyword evidence="7" id="KW-1185">Reference proteome</keyword>
<feature type="modified residue" description="4-aspartylphosphate" evidence="4">
    <location>
        <position position="58"/>
    </location>
</feature>
<dbReference type="EMBL" id="JADBEC010000001">
    <property type="protein sequence ID" value="MBE1506068.1"/>
    <property type="molecule type" value="Genomic_DNA"/>
</dbReference>
<accession>A0ABR9ISB6</accession>
<dbReference type="Pfam" id="PF00072">
    <property type="entry name" value="Response_reg"/>
    <property type="match status" value="1"/>
</dbReference>
<dbReference type="PROSITE" id="PS50110">
    <property type="entry name" value="RESPONSE_REGULATORY"/>
    <property type="match status" value="1"/>
</dbReference>
<dbReference type="PANTHER" id="PTHR44591">
    <property type="entry name" value="STRESS RESPONSE REGULATOR PROTEIN 1"/>
    <property type="match status" value="1"/>
</dbReference>
<dbReference type="InterPro" id="IPR011006">
    <property type="entry name" value="CheY-like_superfamily"/>
</dbReference>
<reference evidence="6 7" key="1">
    <citation type="submission" date="2020-10" db="EMBL/GenBank/DDBJ databases">
        <title>Sequencing the genomes of 1000 actinobacteria strains.</title>
        <authorList>
            <person name="Klenk H.-P."/>
        </authorList>
    </citation>
    <scope>NUCLEOTIDE SEQUENCE [LARGE SCALE GENOMIC DNA]</scope>
    <source>
        <strain evidence="6 7">DSM 7307</strain>
    </source>
</reference>
<comment type="caution">
    <text evidence="6">The sequence shown here is derived from an EMBL/GenBank/DDBJ whole genome shotgun (WGS) entry which is preliminary data.</text>
</comment>
<keyword evidence="1 4" id="KW-0597">Phosphoprotein</keyword>
<organism evidence="6 7">
    <name type="scientific">Rhizobium viscosum</name>
    <name type="common">Arthrobacter viscosus</name>
    <dbReference type="NCBI Taxonomy" id="1673"/>
    <lineage>
        <taxon>Bacteria</taxon>
        <taxon>Pseudomonadati</taxon>
        <taxon>Pseudomonadota</taxon>
        <taxon>Alphaproteobacteria</taxon>
        <taxon>Hyphomicrobiales</taxon>
        <taxon>Rhizobiaceae</taxon>
        <taxon>Rhizobium/Agrobacterium group</taxon>
        <taxon>Rhizobium</taxon>
    </lineage>
</organism>
<keyword evidence="2" id="KW-0805">Transcription regulation</keyword>
<feature type="domain" description="Response regulatory" evidence="5">
    <location>
        <begin position="8"/>
        <end position="121"/>
    </location>
</feature>
<evidence type="ECO:0000256" key="4">
    <source>
        <dbReference type="PROSITE-ProRule" id="PRU00169"/>
    </source>
</evidence>
<gene>
    <name evidence="6" type="ORF">H4W29_003249</name>
</gene>
<evidence type="ECO:0000256" key="2">
    <source>
        <dbReference type="ARBA" id="ARBA00023015"/>
    </source>
</evidence>
<evidence type="ECO:0000313" key="7">
    <source>
        <dbReference type="Proteomes" id="UP000620262"/>
    </source>
</evidence>
<sequence length="122" mass="13183">MVASQGAVVLIVEDEPLIRFNILDVLEDVGHVALEAGNADEAMVLLKARNDVDILFTDVNMAGSMDGIQLAKRVRAMRPNIGIIITSGMVRLDPMSLPANTAFLPKPYLHEALISTIAAMTR</sequence>
<dbReference type="InterPro" id="IPR001789">
    <property type="entry name" value="Sig_transdc_resp-reg_receiver"/>
</dbReference>
<evidence type="ECO:0000313" key="6">
    <source>
        <dbReference type="EMBL" id="MBE1506068.1"/>
    </source>
</evidence>
<dbReference type="InterPro" id="IPR050595">
    <property type="entry name" value="Bact_response_regulator"/>
</dbReference>
<dbReference type="SMART" id="SM00448">
    <property type="entry name" value="REC"/>
    <property type="match status" value="1"/>
</dbReference>
<dbReference type="SUPFAM" id="SSF52172">
    <property type="entry name" value="CheY-like"/>
    <property type="match status" value="1"/>
</dbReference>
<protein>
    <submittedName>
        <fullName evidence="6">CheY-like chemotaxis protein</fullName>
    </submittedName>
</protein>
<dbReference type="RefSeq" id="WP_192729821.1">
    <property type="nucleotide sequence ID" value="NZ_BAAAVL010000005.1"/>
</dbReference>
<evidence type="ECO:0000256" key="3">
    <source>
        <dbReference type="ARBA" id="ARBA00023163"/>
    </source>
</evidence>
<dbReference type="PANTHER" id="PTHR44591:SF3">
    <property type="entry name" value="RESPONSE REGULATORY DOMAIN-CONTAINING PROTEIN"/>
    <property type="match status" value="1"/>
</dbReference>
<keyword evidence="3" id="KW-0804">Transcription</keyword>
<dbReference type="Gene3D" id="3.40.50.2300">
    <property type="match status" value="1"/>
</dbReference>
<evidence type="ECO:0000256" key="1">
    <source>
        <dbReference type="ARBA" id="ARBA00022553"/>
    </source>
</evidence>
<proteinExistence type="predicted"/>